<dbReference type="EMBL" id="AP012057">
    <property type="protein sequence ID" value="BAN04531.1"/>
    <property type="molecule type" value="Genomic_DNA"/>
</dbReference>
<dbReference type="KEGG" id="aym:YM304_42170"/>
<proteinExistence type="predicted"/>
<feature type="domain" description="TauD/TfdA-like" evidence="4">
    <location>
        <begin position="47"/>
        <end position="299"/>
    </location>
</feature>
<dbReference type="PANTHER" id="PTHR10696">
    <property type="entry name" value="GAMMA-BUTYROBETAINE HYDROXYLASE-RELATED"/>
    <property type="match status" value="1"/>
</dbReference>
<dbReference type="PANTHER" id="PTHR10696:SF56">
    <property type="entry name" value="TAUD_TFDA-LIKE DOMAIN-CONTAINING PROTEIN"/>
    <property type="match status" value="1"/>
</dbReference>
<name>A0A6C7EDJ0_ILUCY</name>
<dbReference type="Gene3D" id="3.60.130.10">
    <property type="entry name" value="Clavaminate synthase-like"/>
    <property type="match status" value="1"/>
</dbReference>
<dbReference type="SUPFAM" id="SSF51197">
    <property type="entry name" value="Clavaminate synthase-like"/>
    <property type="match status" value="1"/>
</dbReference>
<dbReference type="GO" id="GO:0017000">
    <property type="term" value="P:antibiotic biosynthetic process"/>
    <property type="evidence" value="ECO:0007669"/>
    <property type="project" value="UniProtKB-KW"/>
</dbReference>
<sequence>MGGAAAWVGEQIAADHDWIHRLDDVDLVIEHARGLAASIRDGERGLPDIGRADVDLAPVAELAAGIRAALVDGRGFALVRGLPVADLDDVEHQVLAWMIGVHVGAPLHQNAARDVLIHVRDQGKSFDEFGVRAYETNADLDYHTDSSDVVALYCLRPAMEGGTSTIVSSTAVHDEIVRRRPDLAALLHEPWPIVNPVDGSVTHTPICALATGGSLFTRYGRKYTELAPIESPDVAPLTTDQVAVLDLFDEVTRSPGMALDMNFQPGDIQFLDNTKIMHARTEYVDWPEPSRRRELLRMWLVYRDDIGLPGVFRDVGFVSRSIAT</sequence>
<keyword evidence="3" id="KW-0045">Antibiotic biosynthesis</keyword>
<dbReference type="InterPro" id="IPR003819">
    <property type="entry name" value="TauD/TfdA-like"/>
</dbReference>
<evidence type="ECO:0000313" key="5">
    <source>
        <dbReference type="EMBL" id="BAN04531.1"/>
    </source>
</evidence>
<gene>
    <name evidence="5" type="ORF">YM304_42170</name>
</gene>
<keyword evidence="6" id="KW-1185">Reference proteome</keyword>
<evidence type="ECO:0000256" key="3">
    <source>
        <dbReference type="ARBA" id="ARBA00023194"/>
    </source>
</evidence>
<comment type="cofactor">
    <cofactor evidence="1">
        <name>Fe(2+)</name>
        <dbReference type="ChEBI" id="CHEBI:29033"/>
    </cofactor>
</comment>
<keyword evidence="2" id="KW-0560">Oxidoreductase</keyword>
<protein>
    <recommendedName>
        <fullName evidence="4">TauD/TfdA-like domain-containing protein</fullName>
    </recommendedName>
</protein>
<evidence type="ECO:0000256" key="2">
    <source>
        <dbReference type="ARBA" id="ARBA00023002"/>
    </source>
</evidence>
<dbReference type="AlphaFoldDB" id="A0A6C7EDJ0"/>
<accession>A0A6C7EDJ0</accession>
<evidence type="ECO:0000313" key="6">
    <source>
        <dbReference type="Proteomes" id="UP000011863"/>
    </source>
</evidence>
<reference evidence="5 6" key="1">
    <citation type="journal article" date="2013" name="Int. J. Syst. Evol. Microbiol.">
        <title>Ilumatobacter nonamiense sp. nov. and Ilumatobacter coccineum sp. nov., isolated from seashore sand.</title>
        <authorList>
            <person name="Matsumoto A."/>
            <person name="Kasai H."/>
            <person name="Matsuo Y."/>
            <person name="Shizuri Y."/>
            <person name="Ichikawa N."/>
            <person name="Fujita N."/>
            <person name="Omura S."/>
            <person name="Takahashi Y."/>
        </authorList>
    </citation>
    <scope>NUCLEOTIDE SEQUENCE [LARGE SCALE GENOMIC DNA]</scope>
    <source>
        <strain evidence="6">NBRC 103263 / KCTC 29153 / YM16-304</strain>
    </source>
</reference>
<organism evidence="5 6">
    <name type="scientific">Ilumatobacter coccineus (strain NBRC 103263 / KCTC 29153 / YM16-304)</name>
    <dbReference type="NCBI Taxonomy" id="1313172"/>
    <lineage>
        <taxon>Bacteria</taxon>
        <taxon>Bacillati</taxon>
        <taxon>Actinomycetota</taxon>
        <taxon>Acidimicrobiia</taxon>
        <taxon>Acidimicrobiales</taxon>
        <taxon>Ilumatobacteraceae</taxon>
        <taxon>Ilumatobacter</taxon>
    </lineage>
</organism>
<evidence type="ECO:0000259" key="4">
    <source>
        <dbReference type="Pfam" id="PF02668"/>
    </source>
</evidence>
<dbReference type="InterPro" id="IPR042098">
    <property type="entry name" value="TauD-like_sf"/>
</dbReference>
<dbReference type="InterPro" id="IPR050411">
    <property type="entry name" value="AlphaKG_dependent_hydroxylases"/>
</dbReference>
<dbReference type="Proteomes" id="UP000011863">
    <property type="component" value="Chromosome"/>
</dbReference>
<evidence type="ECO:0000256" key="1">
    <source>
        <dbReference type="ARBA" id="ARBA00001954"/>
    </source>
</evidence>
<dbReference type="GO" id="GO:0016491">
    <property type="term" value="F:oxidoreductase activity"/>
    <property type="evidence" value="ECO:0007669"/>
    <property type="project" value="UniProtKB-KW"/>
</dbReference>
<dbReference type="Pfam" id="PF02668">
    <property type="entry name" value="TauD"/>
    <property type="match status" value="1"/>
</dbReference>